<dbReference type="GO" id="GO:0006334">
    <property type="term" value="P:nucleosome assembly"/>
    <property type="evidence" value="ECO:0007669"/>
    <property type="project" value="InterPro"/>
</dbReference>
<dbReference type="OrthoDB" id="19419at2759"/>
<dbReference type="Gene3D" id="1.20.5.1500">
    <property type="match status" value="1"/>
</dbReference>
<name>A0A6P4IMB2_DROKI</name>
<dbReference type="Pfam" id="PF00956">
    <property type="entry name" value="NAP"/>
    <property type="match status" value="1"/>
</dbReference>
<evidence type="ECO:0000313" key="5">
    <source>
        <dbReference type="RefSeq" id="XP_017029595.1"/>
    </source>
</evidence>
<feature type="region of interest" description="Disordered" evidence="3">
    <location>
        <begin position="203"/>
        <end position="228"/>
    </location>
</feature>
<organism evidence="4 5">
    <name type="scientific">Drosophila kikkawai</name>
    <name type="common">Fruit fly</name>
    <dbReference type="NCBI Taxonomy" id="30033"/>
    <lineage>
        <taxon>Eukaryota</taxon>
        <taxon>Metazoa</taxon>
        <taxon>Ecdysozoa</taxon>
        <taxon>Arthropoda</taxon>
        <taxon>Hexapoda</taxon>
        <taxon>Insecta</taxon>
        <taxon>Pterygota</taxon>
        <taxon>Neoptera</taxon>
        <taxon>Endopterygota</taxon>
        <taxon>Diptera</taxon>
        <taxon>Brachycera</taxon>
        <taxon>Muscomorpha</taxon>
        <taxon>Ephydroidea</taxon>
        <taxon>Drosophilidae</taxon>
        <taxon>Drosophila</taxon>
        <taxon>Sophophora</taxon>
    </lineage>
</organism>
<proteinExistence type="inferred from homology"/>
<dbReference type="GeneID" id="108079701"/>
<gene>
    <name evidence="5" type="primary">LOC108079701</name>
</gene>
<dbReference type="InterPro" id="IPR002164">
    <property type="entry name" value="NAP_family"/>
</dbReference>
<evidence type="ECO:0000256" key="1">
    <source>
        <dbReference type="ARBA" id="ARBA00009947"/>
    </source>
</evidence>
<evidence type="ECO:0000256" key="2">
    <source>
        <dbReference type="RuleBase" id="RU003876"/>
    </source>
</evidence>
<feature type="compositionally biased region" description="Acidic residues" evidence="3">
    <location>
        <begin position="210"/>
        <end position="228"/>
    </location>
</feature>
<reference evidence="5" key="1">
    <citation type="submission" date="2025-08" db="UniProtKB">
        <authorList>
            <consortium name="RefSeq"/>
        </authorList>
    </citation>
    <scope>IDENTIFICATION</scope>
    <source>
        <strain evidence="5">14028-0561.14</strain>
        <tissue evidence="5">Whole fly</tissue>
    </source>
</reference>
<protein>
    <submittedName>
        <fullName evidence="5">Protein SET-like</fullName>
    </submittedName>
</protein>
<comment type="similarity">
    <text evidence="1 2">Belongs to the nucleosome assembly protein (NAP) family.</text>
</comment>
<dbReference type="GO" id="GO:0005634">
    <property type="term" value="C:nucleus"/>
    <property type="evidence" value="ECO:0007669"/>
    <property type="project" value="InterPro"/>
</dbReference>
<dbReference type="SUPFAM" id="SSF143113">
    <property type="entry name" value="NAP-like"/>
    <property type="match status" value="1"/>
</dbReference>
<dbReference type="RefSeq" id="XP_017029595.1">
    <property type="nucleotide sequence ID" value="XM_017174106.1"/>
</dbReference>
<dbReference type="Proteomes" id="UP001652661">
    <property type="component" value="Chromosome 3L"/>
</dbReference>
<sequence>MSRISKALLEQLIESQKEIDKLNIMTSNAILSVEDKYEKLRKPLYKKRNQAIKRLPNFWATSFVNHPIILRFLGEQGLGSIRKLKVENLKKINMGYRIHIYFYENPYFKNKVLTKEIRFGNAKSGDWTTATSTNIKWKKGMSLQRAKQNSLAVYKTLFEWFSDTTYKDFDFIGDYIRDDLWVNPLRFYCKEAAPEDTYKEEFGNEFKMYDEDEGDKEEYEDNSNEEYN</sequence>
<dbReference type="AlphaFoldDB" id="A0A6P4IMB2"/>
<keyword evidence="4" id="KW-1185">Reference proteome</keyword>
<evidence type="ECO:0000256" key="3">
    <source>
        <dbReference type="SAM" id="MobiDB-lite"/>
    </source>
</evidence>
<evidence type="ECO:0000313" key="4">
    <source>
        <dbReference type="Proteomes" id="UP001652661"/>
    </source>
</evidence>
<dbReference type="InterPro" id="IPR037231">
    <property type="entry name" value="NAP-like_sf"/>
</dbReference>
<accession>A0A6P4IMB2</accession>
<dbReference type="Gene3D" id="3.30.1120.90">
    <property type="entry name" value="Nucleosome assembly protein"/>
    <property type="match status" value="1"/>
</dbReference>
<dbReference type="PANTHER" id="PTHR11875">
    <property type="entry name" value="TESTIS-SPECIFIC Y-ENCODED PROTEIN"/>
    <property type="match status" value="1"/>
</dbReference>